<evidence type="ECO:0000313" key="2">
    <source>
        <dbReference type="EMBL" id="KAJ3429987.1"/>
    </source>
</evidence>
<feature type="transmembrane region" description="Helical" evidence="1">
    <location>
        <begin position="84"/>
        <end position="101"/>
    </location>
</feature>
<dbReference type="Proteomes" id="UP001146793">
    <property type="component" value="Unassembled WGS sequence"/>
</dbReference>
<evidence type="ECO:0000313" key="3">
    <source>
        <dbReference type="Proteomes" id="UP001146793"/>
    </source>
</evidence>
<feature type="transmembrane region" description="Helical" evidence="1">
    <location>
        <begin position="6"/>
        <end position="26"/>
    </location>
</feature>
<proteinExistence type="predicted"/>
<feature type="transmembrane region" description="Helical" evidence="1">
    <location>
        <begin position="38"/>
        <end position="64"/>
    </location>
</feature>
<keyword evidence="1" id="KW-1133">Transmembrane helix</keyword>
<protein>
    <submittedName>
        <fullName evidence="2">Uncharacterized protein</fullName>
    </submittedName>
</protein>
<keyword evidence="1" id="KW-0472">Membrane</keyword>
<reference evidence="2" key="1">
    <citation type="submission" date="2022-08" db="EMBL/GenBank/DDBJ databases">
        <title>Novel sulphate-reducing endosymbionts in the free-living metamonad Anaeramoeba.</title>
        <authorList>
            <person name="Jerlstrom-Hultqvist J."/>
            <person name="Cepicka I."/>
            <person name="Gallot-Lavallee L."/>
            <person name="Salas-Leiva D."/>
            <person name="Curtis B.A."/>
            <person name="Zahonova K."/>
            <person name="Pipaliya S."/>
            <person name="Dacks J."/>
            <person name="Roger A.J."/>
        </authorList>
    </citation>
    <scope>NUCLEOTIDE SEQUENCE</scope>
    <source>
        <strain evidence="2">Busselton2</strain>
    </source>
</reference>
<feature type="transmembrane region" description="Helical" evidence="1">
    <location>
        <begin position="227"/>
        <end position="248"/>
    </location>
</feature>
<name>A0AAV7YJG1_9EUKA</name>
<comment type="caution">
    <text evidence="2">The sequence shown here is derived from an EMBL/GenBank/DDBJ whole genome shotgun (WGS) entry which is preliminary data.</text>
</comment>
<dbReference type="AlphaFoldDB" id="A0AAV7YJG1"/>
<organism evidence="2 3">
    <name type="scientific">Anaeramoeba flamelloides</name>
    <dbReference type="NCBI Taxonomy" id="1746091"/>
    <lineage>
        <taxon>Eukaryota</taxon>
        <taxon>Metamonada</taxon>
        <taxon>Anaeramoebidae</taxon>
        <taxon>Anaeramoeba</taxon>
    </lineage>
</organism>
<dbReference type="EMBL" id="JANTQA010000051">
    <property type="protein sequence ID" value="KAJ3429987.1"/>
    <property type="molecule type" value="Genomic_DNA"/>
</dbReference>
<gene>
    <name evidence="2" type="ORF">M0812_22987</name>
</gene>
<evidence type="ECO:0000256" key="1">
    <source>
        <dbReference type="SAM" id="Phobius"/>
    </source>
</evidence>
<accession>A0AAV7YJG1</accession>
<feature type="transmembrane region" description="Helical" evidence="1">
    <location>
        <begin position="190"/>
        <end position="207"/>
    </location>
</feature>
<sequence>MDPRETFIILPAVLNFLIGLYCLYRLIRILRTNKKNTLQTLCYVLLLIGLFGKGVCFSLVPVVFRTNYFRLYASLQYLFSFINTYAYVTLIPLQAQLYYLFKDAENLVLENNHSKNLKSVYIVTIIFSLLFFFLMIFTVIFADEMLGFFNYFHLFYFLIIMLAMLYYGIKLIKIINRIGGKELTKQIKRIIIIEIQWCILWTTLSLFRITKPEYFDEYGILVKPKYWIYALFILCVNFPALALLFVVFKSPSVKKNENLLLNSYDSSSGI</sequence>
<feature type="transmembrane region" description="Helical" evidence="1">
    <location>
        <begin position="121"/>
        <end position="142"/>
    </location>
</feature>
<feature type="transmembrane region" description="Helical" evidence="1">
    <location>
        <begin position="148"/>
        <end position="169"/>
    </location>
</feature>
<keyword evidence="1" id="KW-0812">Transmembrane</keyword>